<dbReference type="PANTHER" id="PTHR31499">
    <property type="entry name" value="MYB FAMILY TRANSCRIPTION FACTOR PHL11"/>
    <property type="match status" value="1"/>
</dbReference>
<dbReference type="FunFam" id="1.10.10.60:FF:000002">
    <property type="entry name" value="Myb family transcription factor"/>
    <property type="match status" value="1"/>
</dbReference>
<proteinExistence type="predicted"/>
<keyword evidence="2" id="KW-0804">Transcription</keyword>
<feature type="compositionally biased region" description="Gly residues" evidence="4">
    <location>
        <begin position="224"/>
        <end position="237"/>
    </location>
</feature>
<sequence length="546" mass="55220">MQSGPPQPAAPSKPRLRWTPDLHARFVQSVQSLGGPDKATPKGILKLMAVDGLTIYHIKSHLQKYRLNIRLPGEGGDMMLEGASGDSASGERARSKRRRPKRGKARGRTRSGRRRRRTSSDESSEEEEEEEEDEDDFDEVGDDDAEGTAPAPPAQPARLPYSARLRGRSPPSAQAAPELPAAPDLAAPPTASGELAGPPPQPMEGGDLPDVPSTAPADFAAAFGDGGGEDGGASGDGGLDVGLGLHAVVGGLDPERQRDLHQALMKQMEMQKKLHEQLESQRQLQLTLEAHGRYITSLIQRQGLQGRLSADDAPSALAALGGPAALAGSLDDAKGLPEAWGSADTSAGPSSGVQTHASLAGLSDVGVGVGGMGRGGAGLGSMLGPGLESGMASGLGSGGGASASAGDDCLRALGGMMGGGLGIRDDSGGGAWGSRHAGVSGGRGEGAGARSPMALPPGSHFVLGGGGDELGSPGLLLSQDLQAAAAAWDGDQQQQLFASEAGAPNGTGAPVMPPVAALQASALLMAEQGPCDAKQRHPDDRRGAVG</sequence>
<evidence type="ECO:0000256" key="3">
    <source>
        <dbReference type="ARBA" id="ARBA00023242"/>
    </source>
</evidence>
<feature type="domain" description="HTH myb-type" evidence="5">
    <location>
        <begin position="10"/>
        <end position="70"/>
    </location>
</feature>
<feature type="compositionally biased region" description="Low complexity" evidence="4">
    <location>
        <begin position="170"/>
        <end position="191"/>
    </location>
</feature>
<dbReference type="SUPFAM" id="SSF46689">
    <property type="entry name" value="Homeodomain-like"/>
    <property type="match status" value="1"/>
</dbReference>
<dbReference type="PROSITE" id="PS51294">
    <property type="entry name" value="HTH_MYB"/>
    <property type="match status" value="1"/>
</dbReference>
<dbReference type="InterPro" id="IPR017930">
    <property type="entry name" value="Myb_dom"/>
</dbReference>
<dbReference type="NCBIfam" id="TIGR01557">
    <property type="entry name" value="myb_SHAQKYF"/>
    <property type="match status" value="1"/>
</dbReference>
<comment type="caution">
    <text evidence="6">The sequence shown here is derived from an EMBL/GenBank/DDBJ whole genome shotgun (WGS) entry which is preliminary data.</text>
</comment>
<evidence type="ECO:0000259" key="5">
    <source>
        <dbReference type="PROSITE" id="PS51294"/>
    </source>
</evidence>
<evidence type="ECO:0000256" key="1">
    <source>
        <dbReference type="ARBA" id="ARBA00023015"/>
    </source>
</evidence>
<keyword evidence="7" id="KW-1185">Reference proteome</keyword>
<feature type="region of interest" description="Disordered" evidence="4">
    <location>
        <begin position="80"/>
        <end position="237"/>
    </location>
</feature>
<evidence type="ECO:0000256" key="2">
    <source>
        <dbReference type="ARBA" id="ARBA00023163"/>
    </source>
</evidence>
<reference evidence="6 7" key="1">
    <citation type="journal article" date="2024" name="Nat. Commun.">
        <title>Phylogenomics reveals the evolutionary origins of lichenization in chlorophyte algae.</title>
        <authorList>
            <person name="Puginier C."/>
            <person name="Libourel C."/>
            <person name="Otte J."/>
            <person name="Skaloud P."/>
            <person name="Haon M."/>
            <person name="Grisel S."/>
            <person name="Petersen M."/>
            <person name="Berrin J.G."/>
            <person name="Delaux P.M."/>
            <person name="Dal Grande F."/>
            <person name="Keller J."/>
        </authorList>
    </citation>
    <scope>NUCLEOTIDE SEQUENCE [LARGE SCALE GENOMIC DNA]</scope>
    <source>
        <strain evidence="6 7">SAG 245.80</strain>
    </source>
</reference>
<dbReference type="EMBL" id="JALJOU010000001">
    <property type="protein sequence ID" value="KAK9846331.1"/>
    <property type="molecule type" value="Genomic_DNA"/>
</dbReference>
<dbReference type="AlphaFoldDB" id="A0AAW1SKB8"/>
<name>A0AAW1SKB8_9CHLO</name>
<evidence type="ECO:0000256" key="4">
    <source>
        <dbReference type="SAM" id="MobiDB-lite"/>
    </source>
</evidence>
<feature type="region of interest" description="Disordered" evidence="4">
    <location>
        <begin position="431"/>
        <end position="450"/>
    </location>
</feature>
<dbReference type="GO" id="GO:0003677">
    <property type="term" value="F:DNA binding"/>
    <property type="evidence" value="ECO:0007669"/>
    <property type="project" value="InterPro"/>
</dbReference>
<dbReference type="InterPro" id="IPR001005">
    <property type="entry name" value="SANT/Myb"/>
</dbReference>
<dbReference type="Pfam" id="PF00249">
    <property type="entry name" value="Myb_DNA-binding"/>
    <property type="match status" value="1"/>
</dbReference>
<evidence type="ECO:0000313" key="6">
    <source>
        <dbReference type="EMBL" id="KAK9846331.1"/>
    </source>
</evidence>
<organism evidence="6 7">
    <name type="scientific">Elliptochloris bilobata</name>
    <dbReference type="NCBI Taxonomy" id="381761"/>
    <lineage>
        <taxon>Eukaryota</taxon>
        <taxon>Viridiplantae</taxon>
        <taxon>Chlorophyta</taxon>
        <taxon>core chlorophytes</taxon>
        <taxon>Trebouxiophyceae</taxon>
        <taxon>Trebouxiophyceae incertae sedis</taxon>
        <taxon>Elliptochloris clade</taxon>
        <taxon>Elliptochloris</taxon>
    </lineage>
</organism>
<dbReference type="InterPro" id="IPR025756">
    <property type="entry name" value="Myb_CC_LHEQLE"/>
</dbReference>
<gene>
    <name evidence="6" type="ORF">WJX81_001692</name>
</gene>
<keyword evidence="3" id="KW-0539">Nucleus</keyword>
<dbReference type="Proteomes" id="UP001445335">
    <property type="component" value="Unassembled WGS sequence"/>
</dbReference>
<keyword evidence="1" id="KW-0805">Transcription regulation</keyword>
<dbReference type="InterPro" id="IPR006447">
    <property type="entry name" value="Myb_dom_plants"/>
</dbReference>
<dbReference type="Gene3D" id="1.10.10.60">
    <property type="entry name" value="Homeodomain-like"/>
    <property type="match status" value="1"/>
</dbReference>
<dbReference type="Pfam" id="PF14379">
    <property type="entry name" value="Myb_CC_LHEQLE"/>
    <property type="match status" value="1"/>
</dbReference>
<dbReference type="InterPro" id="IPR009057">
    <property type="entry name" value="Homeodomain-like_sf"/>
</dbReference>
<protein>
    <recommendedName>
        <fullName evidence="5">HTH myb-type domain-containing protein</fullName>
    </recommendedName>
</protein>
<accession>A0AAW1SKB8</accession>
<dbReference type="GO" id="GO:0003700">
    <property type="term" value="F:DNA-binding transcription factor activity"/>
    <property type="evidence" value="ECO:0007669"/>
    <property type="project" value="InterPro"/>
</dbReference>
<evidence type="ECO:0000313" key="7">
    <source>
        <dbReference type="Proteomes" id="UP001445335"/>
    </source>
</evidence>
<feature type="compositionally biased region" description="Acidic residues" evidence="4">
    <location>
        <begin position="122"/>
        <end position="146"/>
    </location>
</feature>
<feature type="compositionally biased region" description="Basic residues" evidence="4">
    <location>
        <begin position="94"/>
        <end position="117"/>
    </location>
</feature>
<dbReference type="InterPro" id="IPR046955">
    <property type="entry name" value="PHR1-like"/>
</dbReference>
<dbReference type="PANTHER" id="PTHR31499:SF43">
    <property type="entry name" value="MYB FAMILY TRANSCRIPTION FACTOR APL"/>
    <property type="match status" value="1"/>
</dbReference>